<accession>A0A0D5XWX3</accession>
<gene>
    <name evidence="1" type="ORF">PCL1606_21400</name>
</gene>
<name>A0A0D5XWX3_9PSED</name>
<proteinExistence type="predicted"/>
<dbReference type="PATRIC" id="fig|587753.10.peg.2138"/>
<dbReference type="InterPro" id="IPR048868">
    <property type="entry name" value="OGG-like_put"/>
</dbReference>
<evidence type="ECO:0000313" key="2">
    <source>
        <dbReference type="Proteomes" id="UP000032748"/>
    </source>
</evidence>
<dbReference type="AlphaFoldDB" id="A0A0D5XWX3"/>
<dbReference type="RefSeq" id="WP_045882138.1">
    <property type="nucleotide sequence ID" value="NZ_CP011110.1"/>
</dbReference>
<evidence type="ECO:0000313" key="1">
    <source>
        <dbReference type="EMBL" id="AKA23593.1"/>
    </source>
</evidence>
<organism evidence="1 2">
    <name type="scientific">Pseudomonas chlororaphis</name>
    <dbReference type="NCBI Taxonomy" id="587753"/>
    <lineage>
        <taxon>Bacteria</taxon>
        <taxon>Pseudomonadati</taxon>
        <taxon>Pseudomonadota</taxon>
        <taxon>Gammaproteobacteria</taxon>
        <taxon>Pseudomonadales</taxon>
        <taxon>Pseudomonadaceae</taxon>
        <taxon>Pseudomonas</taxon>
    </lineage>
</organism>
<sequence length="226" mass="25012">MTSLTAVPLSLVELLRASENVDPLRQAIALKRSSFDRYGATFQPVFQGVGTLVLSRADVFAAFRQEPMLGALTAIAWGFPRGGLPGGRSLRYALDALPLILERIGPGAVLDAETFQAINAHHYVKNGITTKLLHFSGILTRDGHRAQIYDSRIHKYLTLARPREYAPLIATLSKSQGIPTATQYLEYLRLTEQVAREAGHDDPSRAEMFMFSNAPGTRRARHRVMP</sequence>
<dbReference type="Pfam" id="PF21790">
    <property type="entry name" value="OGG"/>
    <property type="match status" value="1"/>
</dbReference>
<dbReference type="EMBL" id="CP011110">
    <property type="protein sequence ID" value="AKA23593.1"/>
    <property type="molecule type" value="Genomic_DNA"/>
</dbReference>
<dbReference type="Proteomes" id="UP000032748">
    <property type="component" value="Chromosome"/>
</dbReference>
<protein>
    <submittedName>
        <fullName evidence="1">Uncharacterized protein</fullName>
    </submittedName>
</protein>
<reference evidence="1 2" key="1">
    <citation type="journal article" date="2015" name="Mol. Plant Microbe Interact.">
        <title>Comparative Genomic Analysis of Pseudomonas chlororaphis PCL1606 Reveals New Insight into Antifungal Compounds Involved in Biocontrol.</title>
        <authorList>
            <person name="Calderon C.E."/>
            <person name="Ramos C."/>
            <person name="de Vicente A."/>
            <person name="Cazorla F.M."/>
        </authorList>
    </citation>
    <scope>NUCLEOTIDE SEQUENCE [LARGE SCALE GENOMIC DNA]</scope>
    <source>
        <strain evidence="1 2">PCL1606</strain>
    </source>
</reference>
<dbReference type="KEGG" id="pcz:PCL1606_21400"/>